<dbReference type="RefSeq" id="XP_001742041.1">
    <property type="nucleotide sequence ID" value="XM_001741989.1"/>
</dbReference>
<protein>
    <submittedName>
        <fullName evidence="1">Uncharacterized protein</fullName>
    </submittedName>
</protein>
<dbReference type="Proteomes" id="UP000001357">
    <property type="component" value="Unassembled WGS sequence"/>
</dbReference>
<reference evidence="1 2" key="1">
    <citation type="journal article" date="2008" name="Nature">
        <title>The genome of the choanoflagellate Monosiga brevicollis and the origin of metazoans.</title>
        <authorList>
            <consortium name="JGI Sequencing"/>
            <person name="King N."/>
            <person name="Westbrook M.J."/>
            <person name="Young S.L."/>
            <person name="Kuo A."/>
            <person name="Abedin M."/>
            <person name="Chapman J."/>
            <person name="Fairclough S."/>
            <person name="Hellsten U."/>
            <person name="Isogai Y."/>
            <person name="Letunic I."/>
            <person name="Marr M."/>
            <person name="Pincus D."/>
            <person name="Putnam N."/>
            <person name="Rokas A."/>
            <person name="Wright K.J."/>
            <person name="Zuzow R."/>
            <person name="Dirks W."/>
            <person name="Good M."/>
            <person name="Goodstein D."/>
            <person name="Lemons D."/>
            <person name="Li W."/>
            <person name="Lyons J.B."/>
            <person name="Morris A."/>
            <person name="Nichols S."/>
            <person name="Richter D.J."/>
            <person name="Salamov A."/>
            <person name="Bork P."/>
            <person name="Lim W.A."/>
            <person name="Manning G."/>
            <person name="Miller W.T."/>
            <person name="McGinnis W."/>
            <person name="Shapiro H."/>
            <person name="Tjian R."/>
            <person name="Grigoriev I.V."/>
            <person name="Rokhsar D."/>
        </authorList>
    </citation>
    <scope>NUCLEOTIDE SEQUENCE [LARGE SCALE GENOMIC DNA]</scope>
    <source>
        <strain evidence="2">MX1 / ATCC 50154</strain>
    </source>
</reference>
<feature type="non-terminal residue" evidence="1">
    <location>
        <position position="1"/>
    </location>
</feature>
<proteinExistence type="predicted"/>
<dbReference type="InParanoid" id="A9UNP5"/>
<evidence type="ECO:0000313" key="2">
    <source>
        <dbReference type="Proteomes" id="UP000001357"/>
    </source>
</evidence>
<dbReference type="EMBL" id="CH991543">
    <property type="protein sequence ID" value="EDQ92279.1"/>
    <property type="molecule type" value="Genomic_DNA"/>
</dbReference>
<organism evidence="1 2">
    <name type="scientific">Monosiga brevicollis</name>
    <name type="common">Choanoflagellate</name>
    <dbReference type="NCBI Taxonomy" id="81824"/>
    <lineage>
        <taxon>Eukaryota</taxon>
        <taxon>Choanoflagellata</taxon>
        <taxon>Craspedida</taxon>
        <taxon>Salpingoecidae</taxon>
        <taxon>Monosiga</taxon>
    </lineage>
</organism>
<feature type="non-terminal residue" evidence="1">
    <location>
        <position position="118"/>
    </location>
</feature>
<dbReference type="AlphaFoldDB" id="A9UNP5"/>
<dbReference type="OMA" id="NFCIISQ"/>
<dbReference type="PANTHER" id="PTHR46656">
    <property type="entry name" value="PUTATIVE-RELATED"/>
    <property type="match status" value="1"/>
</dbReference>
<keyword evidence="2" id="KW-1185">Reference proteome</keyword>
<accession>A9UNP5</accession>
<dbReference type="Pfam" id="PF13692">
    <property type="entry name" value="Glyco_trans_1_4"/>
    <property type="match status" value="1"/>
</dbReference>
<evidence type="ECO:0000313" key="1">
    <source>
        <dbReference type="EMBL" id="EDQ92279.1"/>
    </source>
</evidence>
<dbReference type="GeneID" id="5887417"/>
<dbReference type="KEGG" id="mbr:MONBRDRAFT_3219"/>
<dbReference type="Gene3D" id="3.40.50.2000">
    <property type="entry name" value="Glycogen Phosphorylase B"/>
    <property type="match status" value="1"/>
</dbReference>
<dbReference type="STRING" id="81824.A9UNP5"/>
<dbReference type="SUPFAM" id="SSF53756">
    <property type="entry name" value="UDP-Glycosyltransferase/glycogen phosphorylase"/>
    <property type="match status" value="1"/>
</dbReference>
<dbReference type="PANTHER" id="PTHR46656:SF3">
    <property type="entry name" value="PUTATIVE-RELATED"/>
    <property type="match status" value="1"/>
</dbReference>
<sequence>AADAFVTPTHGEGFGRPIVEAMAMELPTIATNWSGPAAFLGEAWSYPLPIKGLVAADRGNGKWADVAEESVVQLMEHVLAHPEERRAKAKAARAYVLAHFSESVIADQLLNILEEVVR</sequence>
<name>A9UNP5_MONBE</name>
<gene>
    <name evidence="1" type="ORF">MONBRDRAFT_3219</name>
</gene>